<reference evidence="2" key="1">
    <citation type="submission" date="2019-08" db="EMBL/GenBank/DDBJ databases">
        <authorList>
            <person name="Kucharzyk K."/>
            <person name="Murdoch R.W."/>
            <person name="Higgins S."/>
            <person name="Loffler F."/>
        </authorList>
    </citation>
    <scope>NUCLEOTIDE SEQUENCE</scope>
</reference>
<keyword evidence="1" id="KW-0472">Membrane</keyword>
<name>A0A645APA4_9ZZZZ</name>
<keyword evidence="1" id="KW-1133">Transmembrane helix</keyword>
<sequence>MHRSGALLISLIGVAIGGLTFVFAVISLKVFTIREWLLLPFGKKILRFNQKFKKK</sequence>
<evidence type="ECO:0000256" key="1">
    <source>
        <dbReference type="SAM" id="Phobius"/>
    </source>
</evidence>
<dbReference type="AlphaFoldDB" id="A0A645APA4"/>
<gene>
    <name evidence="2" type="ORF">SDC9_101670</name>
</gene>
<evidence type="ECO:0008006" key="3">
    <source>
        <dbReference type="Google" id="ProtNLM"/>
    </source>
</evidence>
<organism evidence="2">
    <name type="scientific">bioreactor metagenome</name>
    <dbReference type="NCBI Taxonomy" id="1076179"/>
    <lineage>
        <taxon>unclassified sequences</taxon>
        <taxon>metagenomes</taxon>
        <taxon>ecological metagenomes</taxon>
    </lineage>
</organism>
<proteinExistence type="predicted"/>
<feature type="transmembrane region" description="Helical" evidence="1">
    <location>
        <begin position="6"/>
        <end position="28"/>
    </location>
</feature>
<keyword evidence="1" id="KW-0812">Transmembrane</keyword>
<dbReference type="EMBL" id="VSSQ01015010">
    <property type="protein sequence ID" value="MPM54887.1"/>
    <property type="molecule type" value="Genomic_DNA"/>
</dbReference>
<comment type="caution">
    <text evidence="2">The sequence shown here is derived from an EMBL/GenBank/DDBJ whole genome shotgun (WGS) entry which is preliminary data.</text>
</comment>
<accession>A0A645APA4</accession>
<evidence type="ECO:0000313" key="2">
    <source>
        <dbReference type="EMBL" id="MPM54887.1"/>
    </source>
</evidence>
<protein>
    <recommendedName>
        <fullName evidence="3">Polysaccharide biosynthesis protein C-terminal domain-containing protein</fullName>
    </recommendedName>
</protein>